<dbReference type="InterPro" id="IPR004435">
    <property type="entry name" value="MobB_dom"/>
</dbReference>
<feature type="domain" description="Class II aldolase/adducin N-terminal" evidence="1">
    <location>
        <begin position="185"/>
        <end position="368"/>
    </location>
</feature>
<dbReference type="InterPro" id="IPR001303">
    <property type="entry name" value="Aldolase_II/adducin_N"/>
</dbReference>
<dbReference type="InterPro" id="IPR027417">
    <property type="entry name" value="P-loop_NTPase"/>
</dbReference>
<dbReference type="InterPro" id="IPR052539">
    <property type="entry name" value="MGD_biosynthesis_adapter"/>
</dbReference>
<dbReference type="SUPFAM" id="SSF52540">
    <property type="entry name" value="P-loop containing nucleoside triphosphate hydrolases"/>
    <property type="match status" value="1"/>
</dbReference>
<evidence type="ECO:0000313" key="3">
    <source>
        <dbReference type="Proteomes" id="UP000748752"/>
    </source>
</evidence>
<keyword evidence="3" id="KW-1185">Reference proteome</keyword>
<sequence>MTEPLLPVVGIVAPSGSGKTTLLQKLVPLLRERGLRVGYLKHSHHPLAIDQPGKDSFEVAAAGAEQVLLAAADGWALIDYAPQRDADGELALAELLARFDAARLDLVLVEGYRQEHHPKIEIHRSDAGKAPLYPDDPDIVAVATDAELPQGATPVALPLADPAAVAEYIQARLRDGRFRGEDPRDELVRRCREARASPAEPRAGWLSIRVGERYWLAPIALAGDDPTHTSIQARVMTEGEAAEDTEKPAADGVDLAQAEARIHRQIYAAQPGARAIVGARMPYTAAVGFRGRSFEPVDPDGAHAFGSVPALTLELQELAGKAPKTVAEQLVESGACILAGQGAYTWGRNLSEALQRAALLERSAEIYTLWRQASV</sequence>
<gene>
    <name evidence="2" type="primary">mobB</name>
    <name evidence="2" type="ORF">CKO31_24175</name>
</gene>
<evidence type="ECO:0000313" key="2">
    <source>
        <dbReference type="EMBL" id="MBK1633778.1"/>
    </source>
</evidence>
<dbReference type="PANTHER" id="PTHR40072:SF1">
    <property type="entry name" value="MOLYBDOPTERIN-GUANINE DINUCLEOTIDE BIOSYNTHESIS ADAPTER PROTEIN"/>
    <property type="match status" value="1"/>
</dbReference>
<reference evidence="2 3" key="1">
    <citation type="journal article" date="2020" name="Microorganisms">
        <title>Osmotic Adaptation and Compatible Solute Biosynthesis of Phototrophic Bacteria as Revealed from Genome Analyses.</title>
        <authorList>
            <person name="Imhoff J.F."/>
            <person name="Rahn T."/>
            <person name="Kunzel S."/>
            <person name="Keller A."/>
            <person name="Neulinger S.C."/>
        </authorList>
    </citation>
    <scope>NUCLEOTIDE SEQUENCE [LARGE SCALE GENOMIC DNA]</scope>
    <source>
        <strain evidence="2 3">DSM 6210</strain>
    </source>
</reference>
<protein>
    <submittedName>
        <fullName evidence="2">Molybdopterin-guanine dinucleotide biosynthesis protein B</fullName>
    </submittedName>
</protein>
<evidence type="ECO:0000259" key="1">
    <source>
        <dbReference type="SMART" id="SM01007"/>
    </source>
</evidence>
<dbReference type="RefSeq" id="WP_200243115.1">
    <property type="nucleotide sequence ID" value="NZ_NRRV01000117.1"/>
</dbReference>
<dbReference type="Gene3D" id="3.40.225.10">
    <property type="entry name" value="Class II aldolase/adducin N-terminal domain"/>
    <property type="match status" value="1"/>
</dbReference>
<dbReference type="EMBL" id="NRRV01000117">
    <property type="protein sequence ID" value="MBK1633778.1"/>
    <property type="molecule type" value="Genomic_DNA"/>
</dbReference>
<dbReference type="Pfam" id="PF03205">
    <property type="entry name" value="MobB"/>
    <property type="match status" value="1"/>
</dbReference>
<dbReference type="Proteomes" id="UP000748752">
    <property type="component" value="Unassembled WGS sequence"/>
</dbReference>
<dbReference type="SUPFAM" id="SSF53639">
    <property type="entry name" value="AraD/HMP-PK domain-like"/>
    <property type="match status" value="1"/>
</dbReference>
<dbReference type="Gene3D" id="3.40.50.300">
    <property type="entry name" value="P-loop containing nucleotide triphosphate hydrolases"/>
    <property type="match status" value="1"/>
</dbReference>
<proteinExistence type="predicted"/>
<dbReference type="InterPro" id="IPR036409">
    <property type="entry name" value="Aldolase_II/adducin_N_sf"/>
</dbReference>
<comment type="caution">
    <text evidence="2">The sequence shown here is derived from an EMBL/GenBank/DDBJ whole genome shotgun (WGS) entry which is preliminary data.</text>
</comment>
<organism evidence="2 3">
    <name type="scientific">Thiohalocapsa halophila</name>
    <dbReference type="NCBI Taxonomy" id="69359"/>
    <lineage>
        <taxon>Bacteria</taxon>
        <taxon>Pseudomonadati</taxon>
        <taxon>Pseudomonadota</taxon>
        <taxon>Gammaproteobacteria</taxon>
        <taxon>Chromatiales</taxon>
        <taxon>Chromatiaceae</taxon>
        <taxon>Thiohalocapsa</taxon>
    </lineage>
</organism>
<dbReference type="Pfam" id="PF00596">
    <property type="entry name" value="Aldolase_II"/>
    <property type="match status" value="1"/>
</dbReference>
<dbReference type="SMART" id="SM01007">
    <property type="entry name" value="Aldolase_II"/>
    <property type="match status" value="1"/>
</dbReference>
<dbReference type="NCBIfam" id="TIGR00176">
    <property type="entry name" value="mobB"/>
    <property type="match status" value="1"/>
</dbReference>
<dbReference type="CDD" id="cd03116">
    <property type="entry name" value="MobB"/>
    <property type="match status" value="1"/>
</dbReference>
<accession>A0ABS1CQ06</accession>
<name>A0ABS1CQ06_9GAMM</name>
<dbReference type="PANTHER" id="PTHR40072">
    <property type="entry name" value="MOLYBDOPTERIN-GUANINE DINUCLEOTIDE BIOSYNTHESIS ADAPTER PROTEIN-RELATED"/>
    <property type="match status" value="1"/>
</dbReference>